<dbReference type="Gene3D" id="3.10.310.10">
    <property type="entry name" value="Diaminopimelate Epimerase, Chain A, domain 1"/>
    <property type="match status" value="2"/>
</dbReference>
<evidence type="ECO:0000256" key="2">
    <source>
        <dbReference type="ARBA" id="ARBA00023235"/>
    </source>
</evidence>
<dbReference type="PANTHER" id="PTHR43709">
    <property type="entry name" value="ACONITATE ISOMERASE-RELATED"/>
    <property type="match status" value="1"/>
</dbReference>
<gene>
    <name evidence="3" type="ORF">SAMN05660836_00011</name>
</gene>
<evidence type="ECO:0008006" key="5">
    <source>
        <dbReference type="Google" id="ProtNLM"/>
    </source>
</evidence>
<dbReference type="GO" id="GO:0016853">
    <property type="term" value="F:isomerase activity"/>
    <property type="evidence" value="ECO:0007669"/>
    <property type="project" value="UniProtKB-KW"/>
</dbReference>
<proteinExistence type="inferred from homology"/>
<protein>
    <recommendedName>
        <fullName evidence="5">3-methylitaconate isomerase</fullName>
    </recommendedName>
</protein>
<reference evidence="3 4" key="1">
    <citation type="submission" date="2016-10" db="EMBL/GenBank/DDBJ databases">
        <authorList>
            <person name="de Groot N.N."/>
        </authorList>
    </citation>
    <scope>NUCLEOTIDE SEQUENCE [LARGE SCALE GENOMIC DNA]</scope>
    <source>
        <strain evidence="3 4">DSM 9990</strain>
    </source>
</reference>
<organism evidence="3 4">
    <name type="scientific">Thermodesulforhabdus norvegica</name>
    <dbReference type="NCBI Taxonomy" id="39841"/>
    <lineage>
        <taxon>Bacteria</taxon>
        <taxon>Pseudomonadati</taxon>
        <taxon>Thermodesulfobacteriota</taxon>
        <taxon>Syntrophobacteria</taxon>
        <taxon>Syntrophobacterales</taxon>
        <taxon>Thermodesulforhabdaceae</taxon>
        <taxon>Thermodesulforhabdus</taxon>
    </lineage>
</organism>
<dbReference type="PANTHER" id="PTHR43709:SF2">
    <property type="entry name" value="DUF453 DOMAIN PROTEIN (AFU_ORTHOLOGUE AFUA_6G00360)"/>
    <property type="match status" value="1"/>
</dbReference>
<keyword evidence="4" id="KW-1185">Reference proteome</keyword>
<dbReference type="InterPro" id="IPR007400">
    <property type="entry name" value="PrpF-like"/>
</dbReference>
<dbReference type="STRING" id="39841.SAMN05660836_00011"/>
<dbReference type="EMBL" id="FOUU01000001">
    <property type="protein sequence ID" value="SFM38833.1"/>
    <property type="molecule type" value="Genomic_DNA"/>
</dbReference>
<evidence type="ECO:0000256" key="1">
    <source>
        <dbReference type="ARBA" id="ARBA00007673"/>
    </source>
</evidence>
<comment type="similarity">
    <text evidence="1">Belongs to the PrpF family.</text>
</comment>
<evidence type="ECO:0000313" key="4">
    <source>
        <dbReference type="Proteomes" id="UP000199611"/>
    </source>
</evidence>
<sequence length="384" mass="40843">MQRRIPAVIMRGGTSKAVFFKESHLPSDPGIRDKVILAAFGSPDPYRRQVDGLGGAVSTTSKVAIISVSSDPAYDVVYLFGQVSIDRPLVDYKGNCGNISSAVGPFAVDEGLVPVTEPVTKVRIYQKNTNKLIIAEVPVHNGIFNEEGDFSIPGVPGTGSKIALRFVDPGGSVTGALFPTGNLRDTVTLAGKKFEVTIIDASNPCVFVKAKSLGLTGAEKEEIENSRELKDLIEAIRANAAVRLGLTSTPEEATVSCQAVPKIGIVSEPIPYTTWANTLVDPESVHLCARMMSMGTLHASFPVSGSISLAAAARIQGTVVNDCLKRNLPEEDILIGHPGGIMPVGVSIDVTPGSPRVTEAVIYRTARRLMEGYVFVPEKFFHAG</sequence>
<dbReference type="RefSeq" id="WP_218148761.1">
    <property type="nucleotide sequence ID" value="NZ_FOUU01000001.1"/>
</dbReference>
<dbReference type="Proteomes" id="UP000199611">
    <property type="component" value="Unassembled WGS sequence"/>
</dbReference>
<accession>A0A1I4QGU2</accession>
<dbReference type="AlphaFoldDB" id="A0A1I4QGU2"/>
<evidence type="ECO:0000313" key="3">
    <source>
        <dbReference type="EMBL" id="SFM38833.1"/>
    </source>
</evidence>
<name>A0A1I4QGU2_9BACT</name>
<dbReference type="SUPFAM" id="SSF54506">
    <property type="entry name" value="Diaminopimelate epimerase-like"/>
    <property type="match status" value="2"/>
</dbReference>
<keyword evidence="2" id="KW-0413">Isomerase</keyword>
<dbReference type="Pfam" id="PF04303">
    <property type="entry name" value="PrpF"/>
    <property type="match status" value="1"/>
</dbReference>